<keyword evidence="12" id="KW-0505">Motor protein</keyword>
<dbReference type="InterPro" id="IPR004273">
    <property type="entry name" value="Dynein_heavy_D6_P-loop"/>
</dbReference>
<dbReference type="GO" id="GO:0005524">
    <property type="term" value="F:ATP binding"/>
    <property type="evidence" value="ECO:0007669"/>
    <property type="project" value="UniProtKB-KW"/>
</dbReference>
<feature type="compositionally biased region" description="Low complexity" evidence="16">
    <location>
        <begin position="544"/>
        <end position="560"/>
    </location>
</feature>
<keyword evidence="11 15" id="KW-0175">Coiled coil</keyword>
<dbReference type="OrthoDB" id="447173at2759"/>
<dbReference type="InterPro" id="IPR042219">
    <property type="entry name" value="AAA_lid_11_sf"/>
</dbReference>
<dbReference type="Pfam" id="PF12777">
    <property type="entry name" value="MT"/>
    <property type="match status" value="1"/>
</dbReference>
<dbReference type="InterPro" id="IPR024317">
    <property type="entry name" value="Dynein_heavy_chain_D4_dom"/>
</dbReference>
<dbReference type="PANTHER" id="PTHR46532">
    <property type="entry name" value="MALE FERTILITY FACTOR KL5"/>
    <property type="match status" value="1"/>
</dbReference>
<dbReference type="GO" id="GO:0051959">
    <property type="term" value="F:dynein light intermediate chain binding"/>
    <property type="evidence" value="ECO:0007669"/>
    <property type="project" value="InterPro"/>
</dbReference>
<dbReference type="STRING" id="1262450.S3C801"/>
<keyword evidence="5" id="KW-0963">Cytoplasm</keyword>
<dbReference type="FunFam" id="1.20.140.100:FF:000002">
    <property type="entry name" value="Cytoplasmic dynein heavy chain 1"/>
    <property type="match status" value="1"/>
</dbReference>
<dbReference type="Gene3D" id="1.10.8.720">
    <property type="entry name" value="Region D6 of dynein motor"/>
    <property type="match status" value="1"/>
</dbReference>
<dbReference type="InterPro" id="IPR024743">
    <property type="entry name" value="Dynein_HC_stalk"/>
</dbReference>
<reference evidence="18 19" key="1">
    <citation type="journal article" date="2013" name="BMC Genomics">
        <title>The genome and transcriptome of the pine saprophyte Ophiostoma piceae, and a comparison with the bark beetle-associated pine pathogen Grosmannia clavigera.</title>
        <authorList>
            <person name="Haridas S."/>
            <person name="Wang Y."/>
            <person name="Lim L."/>
            <person name="Massoumi Alamouti S."/>
            <person name="Jackman S."/>
            <person name="Docking R."/>
            <person name="Robertson G."/>
            <person name="Birol I."/>
            <person name="Bohlmann J."/>
            <person name="Breuil C."/>
        </authorList>
    </citation>
    <scope>NUCLEOTIDE SEQUENCE [LARGE SCALE GENOMIC DNA]</scope>
    <source>
        <strain evidence="18 19">UAMH 11346</strain>
    </source>
</reference>
<dbReference type="Gene3D" id="1.20.920.20">
    <property type="match status" value="1"/>
</dbReference>
<evidence type="ECO:0000256" key="2">
    <source>
        <dbReference type="ARBA" id="ARBA00008887"/>
    </source>
</evidence>
<dbReference type="Pfam" id="PF22597">
    <property type="entry name" value="DYN_lid"/>
    <property type="match status" value="1"/>
</dbReference>
<feature type="domain" description="AAA+ ATPase" evidence="17">
    <location>
        <begin position="3015"/>
        <end position="3181"/>
    </location>
</feature>
<dbReference type="VEuPathDB" id="FungiDB:F503_06513"/>
<dbReference type="SUPFAM" id="SSF52540">
    <property type="entry name" value="P-loop containing nucleoside triphosphate hydrolases"/>
    <property type="match status" value="4"/>
</dbReference>
<evidence type="ECO:0000259" key="17">
    <source>
        <dbReference type="SMART" id="SM00382"/>
    </source>
</evidence>
<dbReference type="GO" id="GO:0072384">
    <property type="term" value="P:organelle transport along microtubule"/>
    <property type="evidence" value="ECO:0007669"/>
    <property type="project" value="UniProtKB-ARBA"/>
</dbReference>
<feature type="coiled-coil region" evidence="15">
    <location>
        <begin position="1706"/>
        <end position="1733"/>
    </location>
</feature>
<dbReference type="GO" id="GO:0007097">
    <property type="term" value="P:nuclear migration"/>
    <property type="evidence" value="ECO:0007669"/>
    <property type="project" value="UniProtKB-ARBA"/>
</dbReference>
<dbReference type="FunFam" id="1.10.8.1220:FF:000004">
    <property type="entry name" value="Dynein heavy chain, cytoplasmic"/>
    <property type="match status" value="1"/>
</dbReference>
<dbReference type="InterPro" id="IPR003593">
    <property type="entry name" value="AAA+_ATPase"/>
</dbReference>
<dbReference type="Proteomes" id="UP000016923">
    <property type="component" value="Unassembled WGS sequence"/>
</dbReference>
<feature type="coiled-coil region" evidence="15">
    <location>
        <begin position="3263"/>
        <end position="3339"/>
    </location>
</feature>
<dbReference type="Pfam" id="PF18198">
    <property type="entry name" value="AAA_lid_11"/>
    <property type="match status" value="1"/>
</dbReference>
<dbReference type="FunFam" id="1.10.472.130:FF:000007">
    <property type="entry name" value="Dynein heavy chain, cytoplasmic"/>
    <property type="match status" value="1"/>
</dbReference>
<evidence type="ECO:0000256" key="7">
    <source>
        <dbReference type="ARBA" id="ARBA00022737"/>
    </source>
</evidence>
<accession>S3C801</accession>
<dbReference type="InterPro" id="IPR042228">
    <property type="entry name" value="Dynein_linker_3"/>
</dbReference>
<dbReference type="EMBL" id="KE148181">
    <property type="protein sequence ID" value="EPE02313.1"/>
    <property type="molecule type" value="Genomic_DNA"/>
</dbReference>
<dbReference type="GO" id="GO:0030286">
    <property type="term" value="C:dynein complex"/>
    <property type="evidence" value="ECO:0007669"/>
    <property type="project" value="UniProtKB-KW"/>
</dbReference>
<keyword evidence="10" id="KW-0243">Dynein</keyword>
<keyword evidence="19" id="KW-1185">Reference proteome</keyword>
<dbReference type="Gene3D" id="1.10.8.1220">
    <property type="match status" value="1"/>
</dbReference>
<evidence type="ECO:0000256" key="11">
    <source>
        <dbReference type="ARBA" id="ARBA00023054"/>
    </source>
</evidence>
<feature type="domain" description="AAA+ ATPase" evidence="17">
    <location>
        <begin position="2005"/>
        <end position="2143"/>
    </location>
</feature>
<dbReference type="InterPro" id="IPR041658">
    <property type="entry name" value="AAA_lid_11"/>
</dbReference>
<dbReference type="CDD" id="cd00009">
    <property type="entry name" value="AAA"/>
    <property type="match status" value="2"/>
</dbReference>
<dbReference type="InterPro" id="IPR027417">
    <property type="entry name" value="P-loop_NTPase"/>
</dbReference>
<keyword evidence="8" id="KW-0547">Nucleotide-binding</keyword>
<dbReference type="FunFam" id="3.40.50.300:FF:000517">
    <property type="entry name" value="Cytoplasmic dynein heavy chain 1"/>
    <property type="match status" value="1"/>
</dbReference>
<evidence type="ECO:0000256" key="12">
    <source>
        <dbReference type="ARBA" id="ARBA00023175"/>
    </source>
</evidence>
<dbReference type="InterPro" id="IPR035706">
    <property type="entry name" value="AAA_9"/>
</dbReference>
<gene>
    <name evidence="18" type="ORF">F503_06513</name>
</gene>
<dbReference type="Gene3D" id="1.10.287.2620">
    <property type="match status" value="1"/>
</dbReference>
<dbReference type="InterPro" id="IPR042222">
    <property type="entry name" value="Dynein_2_N"/>
</dbReference>
<comment type="similarity">
    <text evidence="2">Belongs to the dynein heavy chain family.</text>
</comment>
<keyword evidence="7" id="KW-0677">Repeat</keyword>
<dbReference type="FunFam" id="3.20.180.20:FF:000002">
    <property type="entry name" value="Cytoplasmic dynein heavy chain 1"/>
    <property type="match status" value="1"/>
</dbReference>
<dbReference type="Gene3D" id="1.20.140.100">
    <property type="entry name" value="Dynein heavy chain, N-terminal domain 2"/>
    <property type="match status" value="1"/>
</dbReference>
<dbReference type="Gene3D" id="1.10.472.130">
    <property type="match status" value="1"/>
</dbReference>
<comment type="subcellular location">
    <subcellularLocation>
        <location evidence="1">Cytoplasm</location>
        <location evidence="1">Cytoskeleton</location>
    </subcellularLocation>
</comment>
<evidence type="ECO:0000256" key="15">
    <source>
        <dbReference type="SAM" id="Coils"/>
    </source>
</evidence>
<dbReference type="FunFam" id="1.20.920.20:FF:000002">
    <property type="entry name" value="Cytoplasmic dynein 1 heavy chain"/>
    <property type="match status" value="1"/>
</dbReference>
<dbReference type="Gene3D" id="3.20.180.20">
    <property type="entry name" value="Dynein heavy chain, N-terminal domain 2"/>
    <property type="match status" value="1"/>
</dbReference>
<dbReference type="FunFam" id="1.10.287.2620:FF:000001">
    <property type="entry name" value="Cytoplasmic dynein heavy chain 1"/>
    <property type="match status" value="1"/>
</dbReference>
<dbReference type="InterPro" id="IPR013594">
    <property type="entry name" value="Dynein_heavy_tail"/>
</dbReference>
<evidence type="ECO:0000256" key="9">
    <source>
        <dbReference type="ARBA" id="ARBA00022840"/>
    </source>
</evidence>
<dbReference type="Pfam" id="PF08385">
    <property type="entry name" value="DHC_N1"/>
    <property type="match status" value="1"/>
</dbReference>
<sequence>MELVVPTPAASNGISSAADGPVSTGAASGTSAVSYVEPARVVEHLSVVLEAALGATRDELEAPGSLLHKARYDDTIKRCTRFAHEPQVVSLYIQKDLVTPGTADNSDGSSKEQPAVHSYTLVNELNGTTSTVAYLFLLKRPQPLDSNSDITSQVQLLNLPGPAYLDQGMTTSPFEILQMYLHNGLAPYFDASTKPTGPSANATGGNGNTGIQRGRADLEAKTGVPVTKKRWTELELSLAHLQQNVEIPEVVLQYPPLVATVIEEARRHGSRAAFDDVPANVIHDTALLNSLQATVNTWIKSIQVVTKMTHDPTTGTANQEINYWLSMESALERIENQLRGNGVALTLDILKHAKRFQATVSFVADTGLKEAMERVQKYNQLMRDFPLDELLSATTLTKAEDSIQQIFWHLNKKLRICPYPIRRALLLVESISADLDEAMHRLLPGTELVDLSYDEFDRVMKETSEIFRAWDDNVKEFTNVAREVTRRRNDKFIPIKINPRHTQLQNRLKYIQNFRENHEQLQRTIITVLGSNAANPDDNDDPTADNGNGPSSNGANGANGAGISAIHGFDDSGDVDAVEEVKQAWDALRNVDLLDVTPEGTAKWARAENTYNERTARVENSIIARLRDRLATAKNANEMFRVFSKFNALFVRPKIRGAIAEYQTQLIDNVKQAIAALHERFKQQYGHSEAHAMATLHDMPPVSGAIIWARQIERQLDNYMKKVEDVLGADWALHAEGQKLQDESVQFRKKLKTAPIFEAWARDTMRREVSISGRLFSIKRVRSAGNALELNVNFDPQVIALFKETRNLIWLNYNVPHAVNSVAKDAKRVYPYAVSLMESVRTFSQTLRTINEMPEVSMLLNSHRNDVYALVAKGVPLRWESFVNSYEVHLRGLPSHMSNGSIGGASAMGMDRLKGGESRHVLFVREIAAAVSLLQTKTATLATYHATIQKSMRELATCPYEASAFESRLRAIQEAVDQLNLQQYANLSFWVEGMNRQIKSTLLKRLQHAIHAWIEAFENDATIDGNGGSKNSKSAFGAFGDNSTALTSSSDRRKTAAADAAAPAVNDTPTMKQLVHEITMRNQLIYLDPPLEFARASWYLRLQDWLGVVCNLRKIKATSYEMRLGTTVVEDARFNDLPADCTNMLLRVQTSIENKLESISAYVDEWLRFQSLWDLQSEKVYDLLGDRLARWLQLLQEIRKTRQTFDTTEVSRSFGHITIDYDQVQTKVNAKYDQWQHDILLKFAGRLGSRMREVYAEIEKARTDLETLSLEVNSTAHAVQFITIVQACKRHVKLWAPEIETFRQGESTLVRQRYQFPNDWLHAQQVDHEWNSLNELLSRKAKIVMDQTDALRAKIIAEDKIVVDKIAEIAIQWNEEKPVSGTVAPELATATLTAFESRITALQEEAAMVAKAKEALDLPSTPETSLSGILEEVHDFKSVWASLSLIWKNLNEQREMLWNSVQPRKVRSAMDNLIKMTRDMPSRMRQYAAFEHIQTILRTYVRVNPLLGDLKSEAVRDRHWTKIYKQIKPGKRYSPVSMTLGDVWDLNLVATEVIIKDIIAQAQGEMALEEFLKQVRETWTSYNLELVNYQNKCRLIRGWDDLFAKCSENLNSLQAMKHSPYYKEFEEEASSWEDKLNRVHVLFDVWIDVQRQWVYLEGVFTGNADIKHLLPIESSRFQNINSEFSAVMKKVYKQPYVLDVLNIPNVQKSLERLAELLNKIQKALGEYLEKERVSFPRFYFVGDEDLLEMIGNSNDTMRIAKHFKKMFAGLSGLTMDDEAIITGFTSKEGEVIRLKRDISLIKTPRINDWLALLESGMKATLAELLAESVAAYTPIFLSDSGIDQAALNDFMAAYPSQIVVLATQVVWTTAVDQALADGGGAALETLFERELQVLRMLATTVLGDLEVLMRKKCEQLITECVHQRDIIEKLVKLNANSPTHYMWLLQMRYVYAPEGDFQQRLAIKMANASLQYGFEYLGVPDRLVRTPLTDRCFLTLTQALCQRLGGSPYGPAGTGKTESVKALGVELGRFTLVFCCDDTFDFQAMGRIFLGICQVGAWGCFDEFNRLEERILSAVSQQIQNIQLGLKQGAEDDKAQIELVGRQLRVNANTGIFITMNPGYAGRSNLPDNLKKLFRSVAMSKPDKELIAEVMLYSQGFNQAKMLSKQTVPFFDQCAAQLSKQAHYDFGLRALKSVLVSSGGLKRARITKGADIAAIAANEEVVEPEILVQSIRETIAPKLIKSDVEILASIESDCFPGVKYVPANLEALEGAIRRLADERHLVVNETWLTKVLQLYQIQGIHHGVMMVGNSGSGKSAAWRLLLDALQQVEKVEGVSHVIDSKVMSKEALYGNLDSTTREWTDGLFTSILRKIVDNLRGEDTKRHWIVFDGDVDPEWVENLNSVLDDNKLLTLPNGERLNLPANVRIMFEVENLKYATLATVSRCGMVWFSEDTVTPSMLVSNYLSALAAVAFEDFDEDAVATGQSAAKALAVQTQSAELLRTYLTGDDFILQALQMAGAPGKYRHIMEFTTARVLNTLFSLLNKAVRNVIEYNSQHSDFPLEPEQVEAYISKKLLLALVWALTGDCPLDDRKTFGDSVVALASFGSPPLEGGAAGGSTSLIDFDVSLPRAEWTSWQNQVPSIEVNTHSVTQTDVVIPTLDTVRHEDVLYSWLAEHKPLLLCGPPGSGKTMTLFSALRKLPNMEVVGLNFSSATTPDLLIKSFEQYCEYKKTLNGVLLSPTQIGRWLVVFCDEINLPAPDKYGTQRAISFLRQLVEHNGFWRTSDKSWVTLDRIQFVGACNPPTDAGRTPLGPRFLRHAPLIMVDYPGELSLHQIYGTFNNAILKIIPSLRGYAEPLTQAMVKFYLESQRRFTPKIQPHYVYSPRELTRWVRGIYEAIRPLETLTLEGLIRIWSHEALRLFQDRLVGEDERRWTDDAVRRIALDLFPNIDEGKALGGPILFSNWLSKNYVPVDRDQLRDFVKARLKTFCEEEVDVPLILFNDVLEHVLRIDRVFRQPQGHLILIGVSGSGKTTLSRFVAWMNGLKVFQIKVHGKYSSEDFDEDLREVLRRSGCKGEKICFIMDEANVLDSGFLERMNTLLANAEVPGLFEGDDLAALMTACKEGAQRQGLHLDSQEELYKWFTSQIVKNLHVVFTMNPPEDGLSSKAATSPALFNRCVLNWFGDWSDQALYQVGHELTHSVDLDRPNFVAPDTIPVAYRALALPASHRSAVVNAMVYIHYSLQRFNAKLLKQQGRITFLTPRHFLDFVAQYVKLYNEKREDLEEQQRHLNVGLEKLRDTVDKVRDLRASLAEKKAQLERKDAEANEKLQRMVADQREAEQRKNTSLEIQAALEVQEAEVASRKKIVLRDLARAEPAVEEAKASVSNIKRQQLTEVRSMASPPQGVRLALDSVCTLLGHKVVGDWKAIQGVVRRDDFIASIINFNNEKMMTKTLRVKMRNEFLSNPEFTFEKVNRASKACGPLVQWVEAQVNYAEILDRVGPLRDEVTQLEDQALQTKAQAKAVENTITTLETSIATYKTEYAALISETQAIKSEMARVQFKVDRSVRLLDSLSSERVRWEEGSRSFETQIGTLVGDVLLAAAFLAYSGLFDQTFRKSMMDDWVHQLQLSGINTKQHNPITEYLSTADERLGWQENMLPVDDLCTENAIVLKRFNRYPLIIDPSSRVTEFLQRECKDRRLTVTSFLDDSFAKQLESSLRFGNPILIQDAEHLDPLLNHVLNKEYQKTGGRVLIQLGKQQIDFSPAFKLYLSTRDPSATFAPDICSRTTFVNFTVTQSSLQTQSLNDVLKSERPDVDERRSNLIKLQGEFKVHLRQLEKRLLQALNESRGNILDDDNVIETLETLKTEAAEISTKMSNTEGVMAEVEQITLQYAMIARACSAVFAVLEQLHYLNHFYQFSLQYFLDIFHSVLHNNPHLAAVPADPTNLNSYNARRDIIVRDLFATTFKRTALGVLQKDRITLAMLLVQAAPYKMDKGLLDVLLDERIPGRDVSDSSNTGKAEALSLARRLPALKSKIDQVTEAEWAQFLSEELAENFVPASILEGKHVSESDADGEKTDVIETEEAKETTARYNKGLLSLLMVKLFRLDRFVPTAERFVTVVFGDELLDIVDDLGATTTSVTQSSSRPIALVSSPGFDASYKVDNLVERMGVRCTNIAMGSAEGLASADKAVSNAAQMGTWVLVKNVHLAPTWLQSLEKRMDSLNAHPDFRLFLSMESSPKIPVNLLRASRVLMYEQPAGVRANMKDSLASLSTRSTRPPVERTRMYLLVSFLHAVVQERLRYAPNLGWKGFWEFNDSDYECSAHVVDTWIEAVAGNRSNIAPQNIPWDMIRYLVTETYGGKIDDEGDFNRLRELVHRILTPSAYDIGHKLVEEDGGLVVPSGTSLPDCMAWIQKLPEREPPTYLGLPANAEKLLLVGLGQSLMRDLKKVTDLLDEGEQLMEV</sequence>
<dbReference type="InterPro" id="IPR035699">
    <property type="entry name" value="AAA_6"/>
</dbReference>
<dbReference type="InterPro" id="IPR043157">
    <property type="entry name" value="Dynein_AAA1S"/>
</dbReference>
<dbReference type="FunFam" id="3.40.50.300:FF:000071">
    <property type="entry name" value="Cytoplasmic dynein heavy chain 1"/>
    <property type="match status" value="1"/>
</dbReference>
<name>S3C801_OPHP1</name>
<dbReference type="Gene3D" id="1.20.58.1120">
    <property type="match status" value="1"/>
</dbReference>
<dbReference type="PANTHER" id="PTHR46532:SF4">
    <property type="entry name" value="AAA+ ATPASE DOMAIN-CONTAINING PROTEIN"/>
    <property type="match status" value="1"/>
</dbReference>
<evidence type="ECO:0000256" key="16">
    <source>
        <dbReference type="SAM" id="MobiDB-lite"/>
    </source>
</evidence>
<evidence type="ECO:0000256" key="5">
    <source>
        <dbReference type="ARBA" id="ARBA00022490"/>
    </source>
</evidence>
<dbReference type="Pfam" id="PF12780">
    <property type="entry name" value="AAA_8"/>
    <property type="match status" value="1"/>
</dbReference>
<evidence type="ECO:0000256" key="8">
    <source>
        <dbReference type="ARBA" id="ARBA00022741"/>
    </source>
</evidence>
<proteinExistence type="inferred from homology"/>
<evidence type="ECO:0000256" key="1">
    <source>
        <dbReference type="ARBA" id="ARBA00004245"/>
    </source>
</evidence>
<dbReference type="FunFam" id="3.40.50.300:FF:000829">
    <property type="entry name" value="Dynein heavy chain, cytoplasmic"/>
    <property type="match status" value="1"/>
</dbReference>
<evidence type="ECO:0000313" key="18">
    <source>
        <dbReference type="EMBL" id="EPE02313.1"/>
    </source>
</evidence>
<evidence type="ECO:0000313" key="19">
    <source>
        <dbReference type="Proteomes" id="UP000016923"/>
    </source>
</evidence>
<dbReference type="GO" id="GO:0045505">
    <property type="term" value="F:dynein intermediate chain binding"/>
    <property type="evidence" value="ECO:0007669"/>
    <property type="project" value="InterPro"/>
</dbReference>
<feature type="region of interest" description="Disordered" evidence="16">
    <location>
        <begin position="1"/>
        <end position="28"/>
    </location>
</feature>
<keyword evidence="9" id="KW-0067">ATP-binding</keyword>
<dbReference type="GO" id="GO:0005874">
    <property type="term" value="C:microtubule"/>
    <property type="evidence" value="ECO:0007669"/>
    <property type="project" value="UniProtKB-KW"/>
</dbReference>
<dbReference type="GO" id="GO:0008569">
    <property type="term" value="F:minus-end-directed microtubule motor activity"/>
    <property type="evidence" value="ECO:0007669"/>
    <property type="project" value="InterPro"/>
</dbReference>
<dbReference type="HOGENOM" id="CLU_000038_7_0_1"/>
<keyword evidence="6" id="KW-0493">Microtubule</keyword>
<dbReference type="Pfam" id="PF12775">
    <property type="entry name" value="AAA_7"/>
    <property type="match status" value="1"/>
</dbReference>
<evidence type="ECO:0000256" key="13">
    <source>
        <dbReference type="ARBA" id="ARBA00023212"/>
    </source>
</evidence>
<dbReference type="FunFam" id="1.20.920.30:FF:000001">
    <property type="entry name" value="Cytoplasmic dynein heavy chain 1"/>
    <property type="match status" value="1"/>
</dbReference>
<dbReference type="Pfam" id="PF12774">
    <property type="entry name" value="AAA_6"/>
    <property type="match status" value="1"/>
</dbReference>
<dbReference type="InterPro" id="IPR026983">
    <property type="entry name" value="DHC"/>
</dbReference>
<evidence type="ECO:0000256" key="4">
    <source>
        <dbReference type="ARBA" id="ARBA00022197"/>
    </source>
</evidence>
<dbReference type="FunFam" id="3.40.50.300:FF:000122">
    <property type="entry name" value="Cytoplasmic dynein 1 heavy chain"/>
    <property type="match status" value="1"/>
</dbReference>
<dbReference type="FunFam" id="1.10.8.710:FF:000005">
    <property type="entry name" value="Cytoplasmic dynein heavy chain 1"/>
    <property type="match status" value="1"/>
</dbReference>
<feature type="domain" description="AAA+ ATPase" evidence="17">
    <location>
        <begin position="2673"/>
        <end position="2828"/>
    </location>
</feature>
<keyword evidence="13" id="KW-0206">Cytoskeleton</keyword>
<dbReference type="Pfam" id="PF12781">
    <property type="entry name" value="AAA_9"/>
    <property type="match status" value="1"/>
</dbReference>
<dbReference type="Gene3D" id="1.10.8.710">
    <property type="match status" value="1"/>
</dbReference>
<dbReference type="Pfam" id="PF03028">
    <property type="entry name" value="Dynein_heavy"/>
    <property type="match status" value="1"/>
</dbReference>
<feature type="region of interest" description="Disordered" evidence="16">
    <location>
        <begin position="531"/>
        <end position="560"/>
    </location>
</feature>
<comment type="subunit">
    <text evidence="3">Consists of at least two heavy chains and a number of intermediate and light chains.</text>
</comment>
<dbReference type="OMA" id="NERQMTR"/>
<dbReference type="Gene3D" id="6.10.140.1060">
    <property type="match status" value="1"/>
</dbReference>
<dbReference type="InterPro" id="IPR054354">
    <property type="entry name" value="DYNC2H1-like_lid"/>
</dbReference>
<dbReference type="InterPro" id="IPR013602">
    <property type="entry name" value="Dynein_heavy_linker"/>
</dbReference>
<dbReference type="Pfam" id="PF08393">
    <property type="entry name" value="DHC_N2"/>
    <property type="match status" value="1"/>
</dbReference>
<dbReference type="InterPro" id="IPR041466">
    <property type="entry name" value="Dynein_AAA5_ext"/>
</dbReference>
<dbReference type="eggNOG" id="KOG3595">
    <property type="taxonomic scope" value="Eukaryota"/>
</dbReference>
<dbReference type="Pfam" id="PF17852">
    <property type="entry name" value="Dynein_AAA_lid"/>
    <property type="match status" value="1"/>
</dbReference>
<protein>
    <recommendedName>
        <fullName evidence="4">Dynein heavy chain, cytoplasmic</fullName>
    </recommendedName>
    <alternativeName>
        <fullName evidence="14">Dynein heavy chain, cytosolic</fullName>
    </alternativeName>
</protein>
<organism evidence="18 19">
    <name type="scientific">Ophiostoma piceae (strain UAMH 11346)</name>
    <name type="common">Sap stain fungus</name>
    <dbReference type="NCBI Taxonomy" id="1262450"/>
    <lineage>
        <taxon>Eukaryota</taxon>
        <taxon>Fungi</taxon>
        <taxon>Dikarya</taxon>
        <taxon>Ascomycota</taxon>
        <taxon>Pezizomycotina</taxon>
        <taxon>Sordariomycetes</taxon>
        <taxon>Sordariomycetidae</taxon>
        <taxon>Ophiostomatales</taxon>
        <taxon>Ophiostomataceae</taxon>
        <taxon>Ophiostoma</taxon>
    </lineage>
</organism>
<evidence type="ECO:0000256" key="14">
    <source>
        <dbReference type="ARBA" id="ARBA00033439"/>
    </source>
</evidence>
<evidence type="ECO:0000256" key="10">
    <source>
        <dbReference type="ARBA" id="ARBA00023017"/>
    </source>
</evidence>
<dbReference type="SMART" id="SM00382">
    <property type="entry name" value="AAA"/>
    <property type="match status" value="3"/>
</dbReference>
<dbReference type="FunFam" id="1.10.8.720:FF:000003">
    <property type="entry name" value="Cytoplasmic dynein heavy chain 2"/>
    <property type="match status" value="1"/>
</dbReference>
<dbReference type="Gene3D" id="3.40.50.300">
    <property type="entry name" value="P-loop containing nucleotide triphosphate hydrolases"/>
    <property type="match status" value="5"/>
</dbReference>
<evidence type="ECO:0000256" key="3">
    <source>
        <dbReference type="ARBA" id="ARBA00011655"/>
    </source>
</evidence>
<dbReference type="Gene3D" id="1.20.920.30">
    <property type="match status" value="1"/>
</dbReference>
<evidence type="ECO:0000256" key="6">
    <source>
        <dbReference type="ARBA" id="ARBA00022701"/>
    </source>
</evidence>